<dbReference type="Proteomes" id="UP000800036">
    <property type="component" value="Unassembled WGS sequence"/>
</dbReference>
<feature type="region of interest" description="Disordered" evidence="1">
    <location>
        <begin position="1"/>
        <end position="22"/>
    </location>
</feature>
<accession>A0A6A5USL3</accession>
<feature type="region of interest" description="Disordered" evidence="1">
    <location>
        <begin position="212"/>
        <end position="258"/>
    </location>
</feature>
<feature type="compositionally biased region" description="Polar residues" evidence="1">
    <location>
        <begin position="243"/>
        <end position="258"/>
    </location>
</feature>
<name>A0A6A5USL3_9PLEO</name>
<feature type="compositionally biased region" description="Low complexity" evidence="1">
    <location>
        <begin position="312"/>
        <end position="321"/>
    </location>
</feature>
<dbReference type="OrthoDB" id="5369347at2759"/>
<organism evidence="2 3">
    <name type="scientific">Bimuria novae-zelandiae CBS 107.79</name>
    <dbReference type="NCBI Taxonomy" id="1447943"/>
    <lineage>
        <taxon>Eukaryota</taxon>
        <taxon>Fungi</taxon>
        <taxon>Dikarya</taxon>
        <taxon>Ascomycota</taxon>
        <taxon>Pezizomycotina</taxon>
        <taxon>Dothideomycetes</taxon>
        <taxon>Pleosporomycetidae</taxon>
        <taxon>Pleosporales</taxon>
        <taxon>Massarineae</taxon>
        <taxon>Didymosphaeriaceae</taxon>
        <taxon>Bimuria</taxon>
    </lineage>
</organism>
<evidence type="ECO:0000313" key="2">
    <source>
        <dbReference type="EMBL" id="KAF1964087.1"/>
    </source>
</evidence>
<evidence type="ECO:0000313" key="3">
    <source>
        <dbReference type="Proteomes" id="UP000800036"/>
    </source>
</evidence>
<proteinExistence type="predicted"/>
<feature type="compositionally biased region" description="Low complexity" evidence="1">
    <location>
        <begin position="287"/>
        <end position="305"/>
    </location>
</feature>
<feature type="compositionally biased region" description="Polar residues" evidence="1">
    <location>
        <begin position="272"/>
        <end position="282"/>
    </location>
</feature>
<keyword evidence="3" id="KW-1185">Reference proteome</keyword>
<reference evidence="2" key="1">
    <citation type="journal article" date="2020" name="Stud. Mycol.">
        <title>101 Dothideomycetes genomes: a test case for predicting lifestyles and emergence of pathogens.</title>
        <authorList>
            <person name="Haridas S."/>
            <person name="Albert R."/>
            <person name="Binder M."/>
            <person name="Bloem J."/>
            <person name="Labutti K."/>
            <person name="Salamov A."/>
            <person name="Andreopoulos B."/>
            <person name="Baker S."/>
            <person name="Barry K."/>
            <person name="Bills G."/>
            <person name="Bluhm B."/>
            <person name="Cannon C."/>
            <person name="Castanera R."/>
            <person name="Culley D."/>
            <person name="Daum C."/>
            <person name="Ezra D."/>
            <person name="Gonzalez J."/>
            <person name="Henrissat B."/>
            <person name="Kuo A."/>
            <person name="Liang C."/>
            <person name="Lipzen A."/>
            <person name="Lutzoni F."/>
            <person name="Magnuson J."/>
            <person name="Mondo S."/>
            <person name="Nolan M."/>
            <person name="Ohm R."/>
            <person name="Pangilinan J."/>
            <person name="Park H.-J."/>
            <person name="Ramirez L."/>
            <person name="Alfaro M."/>
            <person name="Sun H."/>
            <person name="Tritt A."/>
            <person name="Yoshinaga Y."/>
            <person name="Zwiers L.-H."/>
            <person name="Turgeon B."/>
            <person name="Goodwin S."/>
            <person name="Spatafora J."/>
            <person name="Crous P."/>
            <person name="Grigoriev I."/>
        </authorList>
    </citation>
    <scope>NUCLEOTIDE SEQUENCE</scope>
    <source>
        <strain evidence="2">CBS 107.79</strain>
    </source>
</reference>
<dbReference type="AlphaFoldDB" id="A0A6A5USL3"/>
<evidence type="ECO:0000256" key="1">
    <source>
        <dbReference type="SAM" id="MobiDB-lite"/>
    </source>
</evidence>
<dbReference type="EMBL" id="ML976807">
    <property type="protein sequence ID" value="KAF1964087.1"/>
    <property type="molecule type" value="Genomic_DNA"/>
</dbReference>
<feature type="region of interest" description="Disordered" evidence="1">
    <location>
        <begin position="159"/>
        <end position="185"/>
    </location>
</feature>
<feature type="compositionally biased region" description="Polar residues" evidence="1">
    <location>
        <begin position="219"/>
        <end position="232"/>
    </location>
</feature>
<feature type="region of interest" description="Disordered" evidence="1">
    <location>
        <begin position="272"/>
        <end position="344"/>
    </location>
</feature>
<gene>
    <name evidence="2" type="ORF">BU23DRAFT_585748</name>
</gene>
<protein>
    <submittedName>
        <fullName evidence="2">Uncharacterized protein</fullName>
    </submittedName>
</protein>
<sequence>MPSTYNPTKTGRAPGTPRKHLTTAAAIEAKRESNRRRYLRSQGLGGPAEFIAYVPALPGAPTTTRPDLSLRISADVPVPRDPLIRPDESLEGEDVYGPPSPLAPLAVDDGEAAAVVSQLQASEKEQTNKRTEYEQGILQQIEEIDARTAGTLLEMQASIVTSADKPPERPGNTESSAETDSEPMHNTAGQIQAVKNSNLQRSSIAPVTKEIAAAEEPPATNTRSASHISTPTPVKAANASADALNSPQTPSQRSTFPVQSNTLLSWVKPVSRQLSKSNNTPQPAQPSPSHSTPLLLPLLSNRSTPCLPPPSNSNTTASPSSFTRPGNVPGPGAARAASLEHHQRPDIHSACSSFEEITRLLRGVHNGGTPLLDVLSNLKLMQPFALFKGLDLKAAFEGTSPIAFLEDHHDSSRKGRAAKVRFNIDSHPRAHPILNLDVDIHFCLTVSAYNRRGNLVIRNLSLHKIPYYCFSSITGSINSLLIFVFFLELHLESYKTVNNSTLASRGVTTVLIAKNPSLDRFNNATLFVHAKNTKLTYIINDLSFYSKDRTFIDIAKIITSEDYAYPYNSKQCCLELYARTRVNLLEDGKRARGSPRVATYLWATIRDSMVYSQFYANIKTPFNDSKVYVFNNKAVENLALDPGYNVCKGSYLHSKGQHQVSLTIIDKIREQWRE</sequence>